<evidence type="ECO:0000256" key="1">
    <source>
        <dbReference type="ARBA" id="ARBA00004141"/>
    </source>
</evidence>
<feature type="transmembrane region" description="Helical" evidence="5">
    <location>
        <begin position="286"/>
        <end position="304"/>
    </location>
</feature>
<keyword evidence="3 5" id="KW-1133">Transmembrane helix</keyword>
<dbReference type="InterPro" id="IPR029063">
    <property type="entry name" value="SAM-dependent_MTases_sf"/>
</dbReference>
<feature type="domain" description="Glycosyltransferase 2-like" evidence="6">
    <location>
        <begin position="5"/>
        <end position="133"/>
    </location>
</feature>
<dbReference type="PANTHER" id="PTHR48090:SF6">
    <property type="entry name" value="SLR5056 PROTEIN"/>
    <property type="match status" value="1"/>
</dbReference>
<name>A0A7S7SL69_PALFE</name>
<evidence type="ECO:0000259" key="7">
    <source>
        <dbReference type="Pfam" id="PF04138"/>
    </source>
</evidence>
<dbReference type="EMBL" id="CP063849">
    <property type="protein sequence ID" value="QOY88508.1"/>
    <property type="molecule type" value="Genomic_DNA"/>
</dbReference>
<gene>
    <name evidence="8" type="ORF">IRI77_00650</name>
</gene>
<reference evidence="8 9" key="1">
    <citation type="submission" date="2020-10" db="EMBL/GenBank/DDBJ databases">
        <title>Complete genome sequence of Paludibaculum fermentans P105T, a facultatively anaerobic acidobacterium capable of dissimilatory Fe(III) reduction.</title>
        <authorList>
            <person name="Dedysh S.N."/>
            <person name="Beletsky A.V."/>
            <person name="Kulichevskaya I.S."/>
            <person name="Mardanov A.V."/>
            <person name="Ravin N.V."/>
        </authorList>
    </citation>
    <scope>NUCLEOTIDE SEQUENCE [LARGE SCALE GENOMIC DNA]</scope>
    <source>
        <strain evidence="8 9">P105</strain>
    </source>
</reference>
<evidence type="ECO:0000256" key="2">
    <source>
        <dbReference type="ARBA" id="ARBA00022692"/>
    </source>
</evidence>
<evidence type="ECO:0000259" key="6">
    <source>
        <dbReference type="Pfam" id="PF00535"/>
    </source>
</evidence>
<dbReference type="AlphaFoldDB" id="A0A7S7SL69"/>
<dbReference type="SUPFAM" id="SSF53448">
    <property type="entry name" value="Nucleotide-diphospho-sugar transferases"/>
    <property type="match status" value="1"/>
</dbReference>
<dbReference type="GO" id="GO:0000271">
    <property type="term" value="P:polysaccharide biosynthetic process"/>
    <property type="evidence" value="ECO:0007669"/>
    <property type="project" value="InterPro"/>
</dbReference>
<dbReference type="Gene3D" id="3.40.50.150">
    <property type="entry name" value="Vaccinia Virus protein VP39"/>
    <property type="match status" value="1"/>
</dbReference>
<evidence type="ECO:0000256" key="3">
    <source>
        <dbReference type="ARBA" id="ARBA00022989"/>
    </source>
</evidence>
<feature type="domain" description="GtrA/DPMS transmembrane" evidence="7">
    <location>
        <begin position="223"/>
        <end position="336"/>
    </location>
</feature>
<comment type="subcellular location">
    <subcellularLocation>
        <location evidence="1">Membrane</location>
        <topology evidence="1">Multi-pass membrane protein</topology>
    </subcellularLocation>
</comment>
<keyword evidence="4 5" id="KW-0472">Membrane</keyword>
<dbReference type="InterPro" id="IPR029044">
    <property type="entry name" value="Nucleotide-diphossugar_trans"/>
</dbReference>
<proteinExistence type="predicted"/>
<dbReference type="Proteomes" id="UP000593892">
    <property type="component" value="Chromosome"/>
</dbReference>
<evidence type="ECO:0000256" key="4">
    <source>
        <dbReference type="ARBA" id="ARBA00023136"/>
    </source>
</evidence>
<dbReference type="KEGG" id="pfer:IRI77_00650"/>
<evidence type="ECO:0000256" key="5">
    <source>
        <dbReference type="SAM" id="Phobius"/>
    </source>
</evidence>
<dbReference type="GO" id="GO:0016740">
    <property type="term" value="F:transferase activity"/>
    <property type="evidence" value="ECO:0007669"/>
    <property type="project" value="UniProtKB-KW"/>
</dbReference>
<dbReference type="Pfam" id="PF00535">
    <property type="entry name" value="Glycos_transf_2"/>
    <property type="match status" value="1"/>
</dbReference>
<dbReference type="GO" id="GO:0016020">
    <property type="term" value="C:membrane"/>
    <property type="evidence" value="ECO:0007669"/>
    <property type="project" value="UniProtKB-SubCell"/>
</dbReference>
<dbReference type="InterPro" id="IPR050256">
    <property type="entry name" value="Glycosyltransferase_2"/>
</dbReference>
<keyword evidence="9" id="KW-1185">Reference proteome</keyword>
<evidence type="ECO:0000313" key="9">
    <source>
        <dbReference type="Proteomes" id="UP000593892"/>
    </source>
</evidence>
<feature type="transmembrane region" description="Helical" evidence="5">
    <location>
        <begin position="224"/>
        <end position="243"/>
    </location>
</feature>
<feature type="transmembrane region" description="Helical" evidence="5">
    <location>
        <begin position="249"/>
        <end position="266"/>
    </location>
</feature>
<accession>A0A7S7SL69</accession>
<keyword evidence="2 5" id="KW-0812">Transmembrane</keyword>
<dbReference type="CDD" id="cd04179">
    <property type="entry name" value="DPM_DPG-synthase_like"/>
    <property type="match status" value="1"/>
</dbReference>
<dbReference type="SUPFAM" id="SSF53335">
    <property type="entry name" value="S-adenosyl-L-methionine-dependent methyltransferases"/>
    <property type="match status" value="1"/>
</dbReference>
<keyword evidence="8" id="KW-0808">Transferase</keyword>
<dbReference type="InterPro" id="IPR007267">
    <property type="entry name" value="GtrA_DPMS_TM"/>
</dbReference>
<dbReference type="InterPro" id="IPR001173">
    <property type="entry name" value="Glyco_trans_2-like"/>
</dbReference>
<protein>
    <submittedName>
        <fullName evidence="8">Glycosyltransferase</fullName>
    </submittedName>
</protein>
<feature type="transmembrane region" description="Helical" evidence="5">
    <location>
        <begin position="310"/>
        <end position="330"/>
    </location>
</feature>
<dbReference type="Gene3D" id="3.90.550.10">
    <property type="entry name" value="Spore Coat Polysaccharide Biosynthesis Protein SpsA, Chain A"/>
    <property type="match status" value="1"/>
</dbReference>
<dbReference type="RefSeq" id="WP_194450170.1">
    <property type="nucleotide sequence ID" value="NZ_CP063849.1"/>
</dbReference>
<evidence type="ECO:0000313" key="8">
    <source>
        <dbReference type="EMBL" id="QOY88508.1"/>
    </source>
</evidence>
<dbReference type="PANTHER" id="PTHR48090">
    <property type="entry name" value="UNDECAPRENYL-PHOSPHATE 4-DEOXY-4-FORMAMIDO-L-ARABINOSE TRANSFERASE-RELATED"/>
    <property type="match status" value="1"/>
</dbReference>
<dbReference type="Pfam" id="PF04138">
    <property type="entry name" value="GtrA_DPMS_TM"/>
    <property type="match status" value="1"/>
</dbReference>
<sequence>MLTPILIPAYEADPELQETVTALRRMGFTRIVVVDDGSRLPKSLLLLNQLDGVHLLKHAVNLGKGAALKTGLNHILLTWPDASGVVTADADGQHSPEDIAAVAAKLRSNPGNLILGSRQFRGKVPWRSKVGNRISATLVKLLVGTRLTDTQTGLRGIPLALAGQLLKLPSNGYEFELDMLLAAKHRGVPTLELPIRTIYLNSNSSSHFDPLWDSMRIYLVLMRFTLASVFTAVIDNAVFAVAYNGSHNILLSQLIGRSVAVLFNYAAARKAVFLSRGPHKDTLPKYLLLVTANAAISYVLITLIHDRFQAGVVAIKVAVEAALFLASFLIQRDLIFSRKQGEATDWTSYYESVPPTAKLTRKYSGGALVRMMRSAGVSQGAHFVEIGGANSCFYDRLAEEFRPSCYEVIDTNRHGLDLLGRRASAKVELRQESVLELSVDPRADVVFSAGLVEHFDREGTRRAIEAHFDQARPGGTVIITFPTPTLLYRITRKLLEVFGLWKFPDERALLQEEVRQVALGRGEVLEERILWPLILTQGVVVVRKRPVERLDGEGSSVPVAARTGVLPRP</sequence>
<organism evidence="8 9">
    <name type="scientific">Paludibaculum fermentans</name>
    <dbReference type="NCBI Taxonomy" id="1473598"/>
    <lineage>
        <taxon>Bacteria</taxon>
        <taxon>Pseudomonadati</taxon>
        <taxon>Acidobacteriota</taxon>
        <taxon>Terriglobia</taxon>
        <taxon>Bryobacterales</taxon>
        <taxon>Bryobacteraceae</taxon>
        <taxon>Paludibaculum</taxon>
    </lineage>
</organism>